<name>A0A444UXU8_ACIRT</name>
<protein>
    <submittedName>
        <fullName evidence="7">Nuclear mitotic apparatus protein 1</fullName>
    </submittedName>
</protein>
<evidence type="ECO:0000256" key="3">
    <source>
        <dbReference type="ARBA" id="ARBA00022553"/>
    </source>
</evidence>
<feature type="non-terminal residue" evidence="7">
    <location>
        <position position="1"/>
    </location>
</feature>
<keyword evidence="4" id="KW-0175">Coiled coil</keyword>
<evidence type="ECO:0000256" key="1">
    <source>
        <dbReference type="ARBA" id="ARBA00004496"/>
    </source>
</evidence>
<keyword evidence="2" id="KW-0963">Cytoplasm</keyword>
<comment type="caution">
    <text evidence="7">The sequence shown here is derived from an EMBL/GenBank/DDBJ whole genome shotgun (WGS) entry which is preliminary data.</text>
</comment>
<proteinExistence type="predicted"/>
<comment type="subcellular location">
    <subcellularLocation>
        <location evidence="1">Cytoplasm</location>
    </subcellularLocation>
</comment>
<organism evidence="7 8">
    <name type="scientific">Acipenser ruthenus</name>
    <name type="common">Sterlet sturgeon</name>
    <dbReference type="NCBI Taxonomy" id="7906"/>
    <lineage>
        <taxon>Eukaryota</taxon>
        <taxon>Metazoa</taxon>
        <taxon>Chordata</taxon>
        <taxon>Craniata</taxon>
        <taxon>Vertebrata</taxon>
        <taxon>Euteleostomi</taxon>
        <taxon>Actinopterygii</taxon>
        <taxon>Chondrostei</taxon>
        <taxon>Acipenseriformes</taxon>
        <taxon>Acipenseridae</taxon>
        <taxon>Acipenser</taxon>
    </lineage>
</organism>
<dbReference type="EMBL" id="SCEB01005362">
    <property type="protein sequence ID" value="RXM92972.1"/>
    <property type="molecule type" value="Genomic_DNA"/>
</dbReference>
<evidence type="ECO:0000313" key="8">
    <source>
        <dbReference type="Proteomes" id="UP000289886"/>
    </source>
</evidence>
<feature type="region of interest" description="Disordered" evidence="5">
    <location>
        <begin position="109"/>
        <end position="133"/>
    </location>
</feature>
<dbReference type="GO" id="GO:0005813">
    <property type="term" value="C:centrosome"/>
    <property type="evidence" value="ECO:0007669"/>
    <property type="project" value="TreeGrafter"/>
</dbReference>
<keyword evidence="8" id="KW-1185">Reference proteome</keyword>
<dbReference type="GO" id="GO:0008017">
    <property type="term" value="F:microtubule binding"/>
    <property type="evidence" value="ECO:0007669"/>
    <property type="project" value="TreeGrafter"/>
</dbReference>
<dbReference type="Proteomes" id="UP000289886">
    <property type="component" value="Unassembled WGS sequence"/>
</dbReference>
<keyword evidence="3" id="KW-0597">Phosphoprotein</keyword>
<dbReference type="PANTHER" id="PTHR18902:SF24">
    <property type="entry name" value="NUCLEAR MITOTIC APPARATUS PROTEIN 1"/>
    <property type="match status" value="1"/>
</dbReference>
<feature type="domain" description="Nuclear mitotic apparatus protein 1 N-terminal hook" evidence="6">
    <location>
        <begin position="127"/>
        <end position="182"/>
    </location>
</feature>
<evidence type="ECO:0000256" key="5">
    <source>
        <dbReference type="SAM" id="MobiDB-lite"/>
    </source>
</evidence>
<dbReference type="GO" id="GO:0000132">
    <property type="term" value="P:establishment of mitotic spindle orientation"/>
    <property type="evidence" value="ECO:0007669"/>
    <property type="project" value="TreeGrafter"/>
</dbReference>
<reference evidence="7 8" key="1">
    <citation type="submission" date="2019-01" db="EMBL/GenBank/DDBJ databases">
        <title>Draft Genome and Complete Hox-Cluster Characterization of the Sterlet Sturgeon (Acipenser ruthenus).</title>
        <authorList>
            <person name="Wei Q."/>
        </authorList>
    </citation>
    <scope>NUCLEOTIDE SEQUENCE [LARGE SCALE GENOMIC DNA]</scope>
    <source>
        <strain evidence="7">WHYD16114868_AA</strain>
        <tissue evidence="7">Blood</tissue>
    </source>
</reference>
<evidence type="ECO:0000313" key="7">
    <source>
        <dbReference type="EMBL" id="RXM92972.1"/>
    </source>
</evidence>
<dbReference type="GO" id="GO:0005876">
    <property type="term" value="C:spindle microtubule"/>
    <property type="evidence" value="ECO:0007669"/>
    <property type="project" value="TreeGrafter"/>
</dbReference>
<dbReference type="GO" id="GO:0000922">
    <property type="term" value="C:spindle pole"/>
    <property type="evidence" value="ECO:0007669"/>
    <property type="project" value="TreeGrafter"/>
</dbReference>
<dbReference type="Pfam" id="PF21670">
    <property type="entry name" value="HOOK_N_NuMA"/>
    <property type="match status" value="1"/>
</dbReference>
<evidence type="ECO:0000259" key="6">
    <source>
        <dbReference type="Pfam" id="PF21670"/>
    </source>
</evidence>
<gene>
    <name evidence="7" type="ORF">EOD39_19575</name>
</gene>
<evidence type="ECO:0000256" key="4">
    <source>
        <dbReference type="ARBA" id="ARBA00023054"/>
    </source>
</evidence>
<feature type="region of interest" description="Disordered" evidence="5">
    <location>
        <begin position="1"/>
        <end position="20"/>
    </location>
</feature>
<dbReference type="AlphaFoldDB" id="A0A444UXU8"/>
<dbReference type="GO" id="GO:0005737">
    <property type="term" value="C:cytoplasm"/>
    <property type="evidence" value="ECO:0007669"/>
    <property type="project" value="UniProtKB-SubCell"/>
</dbReference>
<accession>A0A444UXU8</accession>
<feature type="compositionally biased region" description="Basic and acidic residues" evidence="5">
    <location>
        <begin position="109"/>
        <end position="131"/>
    </location>
</feature>
<dbReference type="InterPro" id="IPR051841">
    <property type="entry name" value="MT-Golgi_org_protein"/>
</dbReference>
<dbReference type="PANTHER" id="PTHR18902">
    <property type="entry name" value="NUCLEAR MITOTIC APPARATUS PROTEIN 1-RELATED"/>
    <property type="match status" value="1"/>
</dbReference>
<feature type="compositionally biased region" description="Low complexity" evidence="5">
    <location>
        <begin position="1"/>
        <end position="14"/>
    </location>
</feature>
<dbReference type="InterPro" id="IPR048724">
    <property type="entry name" value="NuMA_N_HOOK"/>
</dbReference>
<evidence type="ECO:0000256" key="2">
    <source>
        <dbReference type="ARBA" id="ARBA00022490"/>
    </source>
</evidence>
<sequence length="198" mass="22956">VVFPLSSVSSMSSVSDDESPIFKRKRRTEVQFVDLHTVATSSVSSPIQDVLKTPQFQLRKMRKQMALERNMRDDLELELAASCKIITEKETQLCLLQQRLQRLVRQNDEQEPKELEELRDKNERNGKEDQVQKTLDQPLEGRWNYIANFLQSQCKYNPDLGTIVSWQNILNGKSLDVELSKVKYQTTKTGFSCVPNYN</sequence>